<sequence length="111" mass="12803">MTALKWDLIQNNDKIALQLSGELSRNTLLLLWQQRASFLSEKQTNQSLIEFDLTEINRIDSAGFALLCDFLHDCEQLPNKKVRLINPPEQLLTLADLVNLSHWISTFIDHN</sequence>
<accession>A0A369Z838</accession>
<evidence type="ECO:0000259" key="1">
    <source>
        <dbReference type="PROSITE" id="PS50801"/>
    </source>
</evidence>
<dbReference type="RefSeq" id="WP_111314813.1">
    <property type="nucleotide sequence ID" value="NZ_QEPW01000001.1"/>
</dbReference>
<dbReference type="Pfam" id="PF13466">
    <property type="entry name" value="STAS_2"/>
    <property type="match status" value="1"/>
</dbReference>
<dbReference type="Gene3D" id="3.30.750.24">
    <property type="entry name" value="STAS domain"/>
    <property type="match status" value="1"/>
</dbReference>
<dbReference type="PANTHER" id="PTHR35849">
    <property type="entry name" value="BLR2341 PROTEIN"/>
    <property type="match status" value="1"/>
</dbReference>
<dbReference type="AlphaFoldDB" id="A0A369Z838"/>
<dbReference type="PROSITE" id="PS50801">
    <property type="entry name" value="STAS"/>
    <property type="match status" value="1"/>
</dbReference>
<dbReference type="InterPro" id="IPR058548">
    <property type="entry name" value="MlaB-like_STAS"/>
</dbReference>
<gene>
    <name evidence="2" type="ORF">DPV87_00945</name>
</gene>
<feature type="domain" description="STAS" evidence="1">
    <location>
        <begin position="4"/>
        <end position="111"/>
    </location>
</feature>
<reference evidence="2 3" key="1">
    <citation type="submission" date="2018-05" db="EMBL/GenBank/DDBJ databases">
        <title>Draft Genome Sequences for a Diverse set of 7 Haemophilus Species.</title>
        <authorList>
            <person name="Nichols M."/>
            <person name="Topaz N."/>
            <person name="Wang X."/>
            <person name="Wang X."/>
            <person name="Boxrud D."/>
        </authorList>
    </citation>
    <scope>NUCLEOTIDE SEQUENCE [LARGE SCALE GENOMIC DNA]</scope>
    <source>
        <strain evidence="2 3">C2008001710</strain>
    </source>
</reference>
<name>A0A369Z838_HAEPA</name>
<dbReference type="CDD" id="cd07043">
    <property type="entry name" value="STAS_anti-anti-sigma_factors"/>
    <property type="match status" value="1"/>
</dbReference>
<dbReference type="InterPro" id="IPR052746">
    <property type="entry name" value="MlaB_ABC_Transporter"/>
</dbReference>
<dbReference type="PANTHER" id="PTHR35849:SF1">
    <property type="entry name" value="INTERMEMBRANE PHOSPHOLIPID TRANSPORT SYSTEM BINDING PROTEIN MLAB"/>
    <property type="match status" value="1"/>
</dbReference>
<evidence type="ECO:0000313" key="2">
    <source>
        <dbReference type="EMBL" id="RDE99415.1"/>
    </source>
</evidence>
<dbReference type="SUPFAM" id="SSF52091">
    <property type="entry name" value="SpoIIaa-like"/>
    <property type="match status" value="1"/>
</dbReference>
<evidence type="ECO:0000313" key="3">
    <source>
        <dbReference type="Proteomes" id="UP000253910"/>
    </source>
</evidence>
<protein>
    <submittedName>
        <fullName evidence="2">STAS domain-containing protein</fullName>
    </submittedName>
</protein>
<dbReference type="InterPro" id="IPR036513">
    <property type="entry name" value="STAS_dom_sf"/>
</dbReference>
<comment type="caution">
    <text evidence="2">The sequence shown here is derived from an EMBL/GenBank/DDBJ whole genome shotgun (WGS) entry which is preliminary data.</text>
</comment>
<dbReference type="EMBL" id="QEPW01000001">
    <property type="protein sequence ID" value="RDE99415.1"/>
    <property type="molecule type" value="Genomic_DNA"/>
</dbReference>
<organism evidence="2 3">
    <name type="scientific">Haemophilus parainfluenzae</name>
    <dbReference type="NCBI Taxonomy" id="729"/>
    <lineage>
        <taxon>Bacteria</taxon>
        <taxon>Pseudomonadati</taxon>
        <taxon>Pseudomonadota</taxon>
        <taxon>Gammaproteobacteria</taxon>
        <taxon>Pasteurellales</taxon>
        <taxon>Pasteurellaceae</taxon>
        <taxon>Haemophilus</taxon>
    </lineage>
</organism>
<dbReference type="InterPro" id="IPR002645">
    <property type="entry name" value="STAS_dom"/>
</dbReference>
<proteinExistence type="predicted"/>
<dbReference type="Proteomes" id="UP000253910">
    <property type="component" value="Unassembled WGS sequence"/>
</dbReference>